<keyword evidence="1" id="KW-0732">Signal</keyword>
<dbReference type="Proteomes" id="UP000316092">
    <property type="component" value="Unassembled WGS sequence"/>
</dbReference>
<evidence type="ECO:0000256" key="1">
    <source>
        <dbReference type="SAM" id="SignalP"/>
    </source>
</evidence>
<keyword evidence="3" id="KW-1185">Reference proteome</keyword>
<reference evidence="2 3" key="1">
    <citation type="submission" date="2019-07" db="EMBL/GenBank/DDBJ databases">
        <title>Deinococcus detaillus sp. nov., isolated from humus soil in Antarctica.</title>
        <authorList>
            <person name="Zhang K."/>
        </authorList>
    </citation>
    <scope>NUCLEOTIDE SEQUENCE [LARGE SCALE GENOMIC DNA]</scope>
    <source>
        <strain evidence="2 3">H1</strain>
    </source>
</reference>
<dbReference type="EMBL" id="VKDB01000050">
    <property type="protein sequence ID" value="TSA79071.1"/>
    <property type="molecule type" value="Genomic_DNA"/>
</dbReference>
<comment type="caution">
    <text evidence="2">The sequence shown here is derived from an EMBL/GenBank/DDBJ whole genome shotgun (WGS) entry which is preliminary data.</text>
</comment>
<proteinExistence type="predicted"/>
<name>A0A553UGC8_9DEIO</name>
<accession>A0A553UGC8</accession>
<evidence type="ECO:0000313" key="3">
    <source>
        <dbReference type="Proteomes" id="UP000316092"/>
    </source>
</evidence>
<dbReference type="AlphaFoldDB" id="A0A553UGC8"/>
<gene>
    <name evidence="2" type="ORF">FNU79_18360</name>
</gene>
<feature type="chain" id="PRO_5022074040" evidence="1">
    <location>
        <begin position="25"/>
        <end position="76"/>
    </location>
</feature>
<organism evidence="2 3">
    <name type="scientific">Deinococcus detaillensis</name>
    <dbReference type="NCBI Taxonomy" id="2592048"/>
    <lineage>
        <taxon>Bacteria</taxon>
        <taxon>Thermotogati</taxon>
        <taxon>Deinococcota</taxon>
        <taxon>Deinococci</taxon>
        <taxon>Deinococcales</taxon>
        <taxon>Deinococcaceae</taxon>
        <taxon>Deinococcus</taxon>
    </lineage>
</organism>
<evidence type="ECO:0000313" key="2">
    <source>
        <dbReference type="EMBL" id="TSA79071.1"/>
    </source>
</evidence>
<protein>
    <submittedName>
        <fullName evidence="2">Uncharacterized protein</fullName>
    </submittedName>
</protein>
<feature type="signal peptide" evidence="1">
    <location>
        <begin position="1"/>
        <end position="24"/>
    </location>
</feature>
<sequence>MNRPLISTVLILSLSFAAGSPSLASPVLDSAPQAGFGFTALSVNLQPTTADMGAPSQLNRGLAGAVKRIPHNPPTC</sequence>